<dbReference type="AlphaFoldDB" id="A0A8E0RLY0"/>
<protein>
    <submittedName>
        <fullName evidence="1">Uncharacterized protein</fullName>
    </submittedName>
</protein>
<reference evidence="1" key="1">
    <citation type="submission" date="2019-05" db="EMBL/GenBank/DDBJ databases">
        <title>Annotation for the trematode Fasciolopsis buski.</title>
        <authorList>
            <person name="Choi Y.-J."/>
        </authorList>
    </citation>
    <scope>NUCLEOTIDE SEQUENCE</scope>
    <source>
        <strain evidence="1">HT</strain>
        <tissue evidence="1">Whole worm</tissue>
    </source>
</reference>
<evidence type="ECO:0000313" key="2">
    <source>
        <dbReference type="Proteomes" id="UP000728185"/>
    </source>
</evidence>
<dbReference type="EMBL" id="LUCM01009237">
    <property type="protein sequence ID" value="KAA0187288.1"/>
    <property type="molecule type" value="Genomic_DNA"/>
</dbReference>
<sequence length="405" mass="46293">MNFDTASRPYYSRVFYLLNFISEGLYTAYCKVLNDLRVCHGDHNTQIYFTVPAWFRILTYVLLEAERSDLENNWPLVLSPGNYINLLHELIVLLLDSAHEDDFLTARGARDIPPLTKEIYICIKSNAIGVLSRLCSISQPLTVSWWCPQRMQYIHLLKHISKQSISTEKLPDIISKAIQCIDQLVKNSSYSAQCQIFYELLLPKENEHHGLRGHLITLFKDSLHSCWVSVQKSGMEAALESEKCIGETSPQLPVQRNILTRFCEMIFGYPDVWCSDALVDQTSWLLAAVNMALYIFLRCDALKSKQEDPALTDDVVSALVRISDGSSKFSTHFLNPLLNDLNEECNRLQAMVYSLTSGIKTADDQQIKQMKASLAAKEATLLRLRLMQNASQRVFDCYERFRIAQ</sequence>
<proteinExistence type="predicted"/>
<keyword evidence="2" id="KW-1185">Reference proteome</keyword>
<accession>A0A8E0RLY0</accession>
<dbReference type="InterPro" id="IPR016024">
    <property type="entry name" value="ARM-type_fold"/>
</dbReference>
<organism evidence="1 2">
    <name type="scientific">Fasciolopsis buskii</name>
    <dbReference type="NCBI Taxonomy" id="27845"/>
    <lineage>
        <taxon>Eukaryota</taxon>
        <taxon>Metazoa</taxon>
        <taxon>Spiralia</taxon>
        <taxon>Lophotrochozoa</taxon>
        <taxon>Platyhelminthes</taxon>
        <taxon>Trematoda</taxon>
        <taxon>Digenea</taxon>
        <taxon>Plagiorchiida</taxon>
        <taxon>Echinostomata</taxon>
        <taxon>Echinostomatoidea</taxon>
        <taxon>Fasciolidae</taxon>
        <taxon>Fasciolopsis</taxon>
    </lineage>
</organism>
<dbReference type="Proteomes" id="UP000728185">
    <property type="component" value="Unassembled WGS sequence"/>
</dbReference>
<dbReference type="SUPFAM" id="SSF48371">
    <property type="entry name" value="ARM repeat"/>
    <property type="match status" value="1"/>
</dbReference>
<comment type="caution">
    <text evidence="1">The sequence shown here is derived from an EMBL/GenBank/DDBJ whole genome shotgun (WGS) entry which is preliminary data.</text>
</comment>
<dbReference type="OrthoDB" id="6230978at2759"/>
<evidence type="ECO:0000313" key="1">
    <source>
        <dbReference type="EMBL" id="KAA0187288.1"/>
    </source>
</evidence>
<gene>
    <name evidence="1" type="ORF">FBUS_06822</name>
</gene>
<name>A0A8E0RLY0_9TREM</name>